<dbReference type="GO" id="GO:0016783">
    <property type="term" value="F:sulfurtransferase activity"/>
    <property type="evidence" value="ECO:0007669"/>
    <property type="project" value="InterPro"/>
</dbReference>
<dbReference type="Proteomes" id="UP000318538">
    <property type="component" value="Chromosome"/>
</dbReference>
<dbReference type="GO" id="GO:0004066">
    <property type="term" value="F:asparagine synthase (glutamine-hydrolyzing) activity"/>
    <property type="evidence" value="ECO:0007669"/>
    <property type="project" value="InterPro"/>
</dbReference>
<dbReference type="PANTHER" id="PTHR43169">
    <property type="entry name" value="EXSB FAMILY PROTEIN"/>
    <property type="match status" value="1"/>
</dbReference>
<dbReference type="NCBIfam" id="TIGR00268">
    <property type="entry name" value="ATP-dependent sacrificial sulfur transferase LarE"/>
    <property type="match status" value="1"/>
</dbReference>
<proteinExistence type="predicted"/>
<accession>A0A517NBM3</accession>
<evidence type="ECO:0000256" key="1">
    <source>
        <dbReference type="PIRSR" id="PIRSR006661-1"/>
    </source>
</evidence>
<dbReference type="CDD" id="cd01990">
    <property type="entry name" value="LarE-like"/>
    <property type="match status" value="1"/>
</dbReference>
<dbReference type="InterPro" id="IPR014729">
    <property type="entry name" value="Rossmann-like_a/b/a_fold"/>
</dbReference>
<dbReference type="EMBL" id="CP036525">
    <property type="protein sequence ID" value="QDT04520.1"/>
    <property type="molecule type" value="Genomic_DNA"/>
</dbReference>
<feature type="active site" description="Nucleophile and sulfur donor" evidence="1">
    <location>
        <position position="180"/>
    </location>
</feature>
<dbReference type="PIRSF" id="PIRSF006661">
    <property type="entry name" value="PP-lp_UCP006661"/>
    <property type="match status" value="1"/>
</dbReference>
<dbReference type="Pfam" id="PF00733">
    <property type="entry name" value="Asn_synthase"/>
    <property type="match status" value="1"/>
</dbReference>
<keyword evidence="4" id="KW-1185">Reference proteome</keyword>
<dbReference type="KEGG" id="rlc:K227x_29120"/>
<evidence type="ECO:0000313" key="3">
    <source>
        <dbReference type="EMBL" id="QDT04520.1"/>
    </source>
</evidence>
<dbReference type="SUPFAM" id="SSF52402">
    <property type="entry name" value="Adenine nucleotide alpha hydrolases-like"/>
    <property type="match status" value="1"/>
</dbReference>
<dbReference type="AlphaFoldDB" id="A0A517NBM3"/>
<name>A0A517NBM3_9BACT</name>
<gene>
    <name evidence="3" type="ORF">K227x_29120</name>
</gene>
<organism evidence="3 4">
    <name type="scientific">Rubripirellula lacrimiformis</name>
    <dbReference type="NCBI Taxonomy" id="1930273"/>
    <lineage>
        <taxon>Bacteria</taxon>
        <taxon>Pseudomonadati</taxon>
        <taxon>Planctomycetota</taxon>
        <taxon>Planctomycetia</taxon>
        <taxon>Pirellulales</taxon>
        <taxon>Pirellulaceae</taxon>
        <taxon>Rubripirellula</taxon>
    </lineage>
</organism>
<dbReference type="InterPro" id="IPR001962">
    <property type="entry name" value="Asn_synthase"/>
</dbReference>
<dbReference type="PANTHER" id="PTHR43169:SF2">
    <property type="entry name" value="NAD_GMP SYNTHASE DOMAIN-CONTAINING PROTEIN"/>
    <property type="match status" value="1"/>
</dbReference>
<dbReference type="OrthoDB" id="9776919at2"/>
<dbReference type="InterPro" id="IPR052188">
    <property type="entry name" value="Ni-pincer_cofactor_biosynth"/>
</dbReference>
<dbReference type="GO" id="GO:0006529">
    <property type="term" value="P:asparagine biosynthetic process"/>
    <property type="evidence" value="ECO:0007669"/>
    <property type="project" value="InterPro"/>
</dbReference>
<reference evidence="3 4" key="1">
    <citation type="submission" date="2019-02" db="EMBL/GenBank/DDBJ databases">
        <title>Deep-cultivation of Planctomycetes and their phenomic and genomic characterization uncovers novel biology.</title>
        <authorList>
            <person name="Wiegand S."/>
            <person name="Jogler M."/>
            <person name="Boedeker C."/>
            <person name="Pinto D."/>
            <person name="Vollmers J."/>
            <person name="Rivas-Marin E."/>
            <person name="Kohn T."/>
            <person name="Peeters S.H."/>
            <person name="Heuer A."/>
            <person name="Rast P."/>
            <person name="Oberbeckmann S."/>
            <person name="Bunk B."/>
            <person name="Jeske O."/>
            <person name="Meyerdierks A."/>
            <person name="Storesund J.E."/>
            <person name="Kallscheuer N."/>
            <person name="Luecker S."/>
            <person name="Lage O.M."/>
            <person name="Pohl T."/>
            <person name="Merkel B.J."/>
            <person name="Hornburger P."/>
            <person name="Mueller R.-W."/>
            <person name="Bruemmer F."/>
            <person name="Labrenz M."/>
            <person name="Spormann A.M."/>
            <person name="Op den Camp H."/>
            <person name="Overmann J."/>
            <person name="Amann R."/>
            <person name="Jetten M.S.M."/>
            <person name="Mascher T."/>
            <person name="Medema M.H."/>
            <person name="Devos D.P."/>
            <person name="Kaster A.-K."/>
            <person name="Ovreas L."/>
            <person name="Rohde M."/>
            <person name="Galperin M.Y."/>
            <person name="Jogler C."/>
        </authorList>
    </citation>
    <scope>NUCLEOTIDE SEQUENCE [LARGE SCALE GENOMIC DNA]</scope>
    <source>
        <strain evidence="3 4">K22_7</strain>
    </source>
</reference>
<sequence>MSNRERCVETDANRLIDWFAKLGDVAVAFSGGVDSSVVAAAAQRCPSIHAIAVTARSPSLSQRQLDVAVRVAHQIGIEHRVIDTGEIDNADYRRNDGRRCFHCKATLYQSMATILNQFPGMTTVSGTNHDDLGDYRPGLEAAGAAGVQTPLSDLGMTKVDVRGLAKHFGLTNYDLPAAPCLASRVAYGTEVTTERLGRIEAAEAWLQQHGFDELRVRLHDGELARVEVPKHRIADLIQLDRDEEMTKAFLGFGFRFVTVDTRGLRSGNLNQMLVSIQSNFKPAVTGDPLDVTGESPN</sequence>
<evidence type="ECO:0000259" key="2">
    <source>
        <dbReference type="Pfam" id="PF00733"/>
    </source>
</evidence>
<dbReference type="Gene3D" id="3.40.50.620">
    <property type="entry name" value="HUPs"/>
    <property type="match status" value="1"/>
</dbReference>
<protein>
    <submittedName>
        <fullName evidence="3">tRNA-specific 2-thiouridylase MnmA</fullName>
    </submittedName>
</protein>
<dbReference type="RefSeq" id="WP_145170167.1">
    <property type="nucleotide sequence ID" value="NZ_CP036525.1"/>
</dbReference>
<evidence type="ECO:0000313" key="4">
    <source>
        <dbReference type="Proteomes" id="UP000318538"/>
    </source>
</evidence>
<feature type="domain" description="Asparagine synthetase" evidence="2">
    <location>
        <begin position="25"/>
        <end position="91"/>
    </location>
</feature>
<dbReference type="InterPro" id="IPR005232">
    <property type="entry name" value="LarE"/>
</dbReference>